<dbReference type="InterPro" id="IPR002347">
    <property type="entry name" value="SDR_fam"/>
</dbReference>
<dbReference type="Gene3D" id="3.40.50.720">
    <property type="entry name" value="NAD(P)-binding Rossmann-like Domain"/>
    <property type="match status" value="1"/>
</dbReference>
<organism evidence="3 4">
    <name type="scientific">Nocardioides simplex</name>
    <name type="common">Arthrobacter simplex</name>
    <dbReference type="NCBI Taxonomy" id="2045"/>
    <lineage>
        <taxon>Bacteria</taxon>
        <taxon>Bacillati</taxon>
        <taxon>Actinomycetota</taxon>
        <taxon>Actinomycetes</taxon>
        <taxon>Propionibacteriales</taxon>
        <taxon>Nocardioidaceae</taxon>
        <taxon>Pimelobacter</taxon>
    </lineage>
</organism>
<protein>
    <submittedName>
        <fullName evidence="3">SDR family NAD(P)-dependent oxidoreductase</fullName>
    </submittedName>
</protein>
<gene>
    <name evidence="3" type="ORF">F9L07_15815</name>
</gene>
<dbReference type="InterPro" id="IPR057326">
    <property type="entry name" value="KR_dom"/>
</dbReference>
<dbReference type="PANTHER" id="PTHR44656:SF7">
    <property type="entry name" value="DEHYDROGENASE_REDUCTASE SDR FAMILY MEMBER 12"/>
    <property type="match status" value="1"/>
</dbReference>
<dbReference type="Proteomes" id="UP000449906">
    <property type="component" value="Unassembled WGS sequence"/>
</dbReference>
<dbReference type="InterPro" id="IPR052992">
    <property type="entry name" value="SDR_member_12"/>
</dbReference>
<reference evidence="3 4" key="1">
    <citation type="submission" date="2019-09" db="EMBL/GenBank/DDBJ databases">
        <title>Pimelobacter sp. isolated from Paulinella.</title>
        <authorList>
            <person name="Jeong S.E."/>
        </authorList>
    </citation>
    <scope>NUCLEOTIDE SEQUENCE [LARGE SCALE GENOMIC DNA]</scope>
    <source>
        <strain evidence="3 4">Pch-N</strain>
    </source>
</reference>
<feature type="compositionally biased region" description="Basic and acidic residues" evidence="1">
    <location>
        <begin position="297"/>
        <end position="318"/>
    </location>
</feature>
<evidence type="ECO:0000313" key="3">
    <source>
        <dbReference type="EMBL" id="KAB2813142.1"/>
    </source>
</evidence>
<dbReference type="Pfam" id="PF00106">
    <property type="entry name" value="adh_short"/>
    <property type="match status" value="1"/>
</dbReference>
<evidence type="ECO:0000259" key="2">
    <source>
        <dbReference type="SMART" id="SM00822"/>
    </source>
</evidence>
<dbReference type="PANTHER" id="PTHR44656">
    <property type="entry name" value="DEHYDROGENASE/REDUCTASE SDR FAMILY MEMBER 12"/>
    <property type="match status" value="1"/>
</dbReference>
<dbReference type="PRINTS" id="PR00081">
    <property type="entry name" value="GDHRDH"/>
</dbReference>
<evidence type="ECO:0000313" key="4">
    <source>
        <dbReference type="Proteomes" id="UP000449906"/>
    </source>
</evidence>
<dbReference type="SMART" id="SM00822">
    <property type="entry name" value="PKS_KR"/>
    <property type="match status" value="1"/>
</dbReference>
<dbReference type="InterPro" id="IPR036291">
    <property type="entry name" value="NAD(P)-bd_dom_sf"/>
</dbReference>
<accession>A0A7J5E4D5</accession>
<dbReference type="AlphaFoldDB" id="A0A7J5E4D5"/>
<feature type="region of interest" description="Disordered" evidence="1">
    <location>
        <begin position="292"/>
        <end position="318"/>
    </location>
</feature>
<evidence type="ECO:0000256" key="1">
    <source>
        <dbReference type="SAM" id="MobiDB-lite"/>
    </source>
</evidence>
<comment type="caution">
    <text evidence="3">The sequence shown here is derived from an EMBL/GenBank/DDBJ whole genome shotgun (WGS) entry which is preliminary data.</text>
</comment>
<dbReference type="SUPFAM" id="SSF51735">
    <property type="entry name" value="NAD(P)-binding Rossmann-fold domains"/>
    <property type="match status" value="1"/>
</dbReference>
<dbReference type="EMBL" id="WBVM01000001">
    <property type="protein sequence ID" value="KAB2813142.1"/>
    <property type="molecule type" value="Genomic_DNA"/>
</dbReference>
<sequence length="333" mass="35676">MAVTAPRETDGAPMDNLQLDAEVAADDTIGFSRLGYEKRRPTWDDADMAHVAGKTVVVTGSTAGLGRAAAEELARLGAHVVVMGRDRVRTEAAAREIQEAGGNGAVEAVTCDLASLASVRATAAELLERFPRIDVLVNNAGGMQDERLLSVDGVELTWATNMVGPYLLTELLLDRIVASAPSRIIEMTSGGAYSQRIDLGDLTGANEVFDPKAVYSRTKRAQIIVTEERAAQLADAGVVCHVTHPGWASTPGLLESASMDSFVRRFGDVLRTAAQGADTAVWLASADEPARSSGQFWHDRRPRETHRTEATRETPEERSALIATLRRVTGLDG</sequence>
<proteinExistence type="predicted"/>
<feature type="domain" description="Ketoreductase" evidence="2">
    <location>
        <begin position="54"/>
        <end position="287"/>
    </location>
</feature>
<name>A0A7J5E4D5_NOCSI</name>